<keyword evidence="1" id="KW-0812">Transmembrane</keyword>
<dbReference type="AlphaFoldDB" id="A0A9D1G480"/>
<feature type="transmembrane region" description="Helical" evidence="1">
    <location>
        <begin position="41"/>
        <end position="62"/>
    </location>
</feature>
<organism evidence="2 3">
    <name type="scientific">Candidatus Scatomorpha pullistercoris</name>
    <dbReference type="NCBI Taxonomy" id="2840929"/>
    <lineage>
        <taxon>Bacteria</taxon>
        <taxon>Bacillati</taxon>
        <taxon>Bacillota</taxon>
        <taxon>Clostridia</taxon>
        <taxon>Eubacteriales</taxon>
        <taxon>Candidatus Scatomorpha</taxon>
    </lineage>
</organism>
<protein>
    <submittedName>
        <fullName evidence="2">Uncharacterized protein</fullName>
    </submittedName>
</protein>
<reference evidence="2" key="1">
    <citation type="submission" date="2020-10" db="EMBL/GenBank/DDBJ databases">
        <authorList>
            <person name="Gilroy R."/>
        </authorList>
    </citation>
    <scope>NUCLEOTIDE SEQUENCE</scope>
    <source>
        <strain evidence="2">ChiHecec3B27-6122</strain>
    </source>
</reference>
<feature type="transmembrane region" description="Helical" evidence="1">
    <location>
        <begin position="152"/>
        <end position="171"/>
    </location>
</feature>
<proteinExistence type="predicted"/>
<feature type="transmembrane region" description="Helical" evidence="1">
    <location>
        <begin position="192"/>
        <end position="214"/>
    </location>
</feature>
<keyword evidence="1" id="KW-1133">Transmembrane helix</keyword>
<accession>A0A9D1G480</accession>
<keyword evidence="1" id="KW-0472">Membrane</keyword>
<name>A0A9D1G480_9FIRM</name>
<gene>
    <name evidence="2" type="ORF">IAD42_02830</name>
</gene>
<evidence type="ECO:0000313" key="3">
    <source>
        <dbReference type="Proteomes" id="UP000886876"/>
    </source>
</evidence>
<evidence type="ECO:0000256" key="1">
    <source>
        <dbReference type="SAM" id="Phobius"/>
    </source>
</evidence>
<feature type="transmembrane region" description="Helical" evidence="1">
    <location>
        <begin position="220"/>
        <end position="240"/>
    </location>
</feature>
<comment type="caution">
    <text evidence="2">The sequence shown here is derived from an EMBL/GenBank/DDBJ whole genome shotgun (WGS) entry which is preliminary data.</text>
</comment>
<feature type="transmembrane region" description="Helical" evidence="1">
    <location>
        <begin position="115"/>
        <end position="132"/>
    </location>
</feature>
<dbReference type="Proteomes" id="UP000886876">
    <property type="component" value="Unassembled WGS sequence"/>
</dbReference>
<evidence type="ECO:0000313" key="2">
    <source>
        <dbReference type="EMBL" id="HIS96891.1"/>
    </source>
</evidence>
<reference evidence="2" key="2">
    <citation type="journal article" date="2021" name="PeerJ">
        <title>Extensive microbial diversity within the chicken gut microbiome revealed by metagenomics and culture.</title>
        <authorList>
            <person name="Gilroy R."/>
            <person name="Ravi A."/>
            <person name="Getino M."/>
            <person name="Pursley I."/>
            <person name="Horton D.L."/>
            <person name="Alikhan N.F."/>
            <person name="Baker D."/>
            <person name="Gharbi K."/>
            <person name="Hall N."/>
            <person name="Watson M."/>
            <person name="Adriaenssens E.M."/>
            <person name="Foster-Nyarko E."/>
            <person name="Jarju S."/>
            <person name="Secka A."/>
            <person name="Antonio M."/>
            <person name="Oren A."/>
            <person name="Chaudhuri R.R."/>
            <person name="La Ragione R."/>
            <person name="Hildebrand F."/>
            <person name="Pallen M.J."/>
        </authorList>
    </citation>
    <scope>NUCLEOTIDE SEQUENCE</scope>
    <source>
        <strain evidence="2">ChiHecec3B27-6122</strain>
    </source>
</reference>
<dbReference type="EMBL" id="DVJS01000062">
    <property type="protein sequence ID" value="HIS96891.1"/>
    <property type="molecule type" value="Genomic_DNA"/>
</dbReference>
<sequence>MENQYVPKLAELTGLSYLATETAWSSLNGISRIVLGVLCDFVNPSILVVIIIGCMAVSLFGMDTAFCTSFRQGTGGSTIAFLGEFDVLPRLSQREDLILEEPVIPGGARRKSRGFICWKLVSLCLMSSLPMMTYAAESNFLPALCETRELEYLGALTVATGISSAISVLGMKSIRPEQAGSFSGTNLFIDDLFTLLSGSAAGLTGGIYGLGASFQVIGCLPLIGAAINVLIFTEFAIASVTEKTAAPLLMAPQFRRYSVGIIRLFRAAL</sequence>